<feature type="domain" description="Bacterial bifunctional deaminase-reductase C-terminal" evidence="1">
    <location>
        <begin position="3"/>
        <end position="163"/>
    </location>
</feature>
<accession>A0ABS2QXC9</accession>
<dbReference type="EMBL" id="JAFBFC010000004">
    <property type="protein sequence ID" value="MBM7703657.1"/>
    <property type="molecule type" value="Genomic_DNA"/>
</dbReference>
<dbReference type="Pfam" id="PF01872">
    <property type="entry name" value="RibD_C"/>
    <property type="match status" value="1"/>
</dbReference>
<sequence>MRNVVLYIAATIDGYIAKENGDVAWLHEAGGNESYGYEEFYETVDTIFMGRKTYEQVLTFGEFPYKGKKCFVVTSSPRTDTLNEDIAFISPQEVSPTIKKLKEADGNKIWLIGGGALIQLFQQEHLIDEYMLFIVPLILGNGIPLFKNVNDQSVLVLTHQKSYESGFIELHYKPKG</sequence>
<evidence type="ECO:0000313" key="2">
    <source>
        <dbReference type="EMBL" id="MBM7703657.1"/>
    </source>
</evidence>
<dbReference type="InterPro" id="IPR024072">
    <property type="entry name" value="DHFR-like_dom_sf"/>
</dbReference>
<evidence type="ECO:0000313" key="3">
    <source>
        <dbReference type="Proteomes" id="UP000809829"/>
    </source>
</evidence>
<gene>
    <name evidence="2" type="ORF">JOC83_002506</name>
</gene>
<dbReference type="InterPro" id="IPR002734">
    <property type="entry name" value="RibDG_C"/>
</dbReference>
<dbReference type="PANTHER" id="PTHR38011">
    <property type="entry name" value="DIHYDROFOLATE REDUCTASE FAMILY PROTEIN (AFU_ORTHOLOGUE AFUA_8G06820)"/>
    <property type="match status" value="1"/>
</dbReference>
<dbReference type="PANTHER" id="PTHR38011:SF11">
    <property type="entry name" value="2,5-DIAMINO-6-RIBOSYLAMINO-4(3H)-PYRIMIDINONE 5'-PHOSPHATE REDUCTASE"/>
    <property type="match status" value="1"/>
</dbReference>
<comment type="caution">
    <text evidence="2">The sequence shown here is derived from an EMBL/GenBank/DDBJ whole genome shotgun (WGS) entry which is preliminary data.</text>
</comment>
<dbReference type="SUPFAM" id="SSF53597">
    <property type="entry name" value="Dihydrofolate reductase-like"/>
    <property type="match status" value="1"/>
</dbReference>
<name>A0ABS2QXC9_9BACI</name>
<reference evidence="2 3" key="1">
    <citation type="submission" date="2021-01" db="EMBL/GenBank/DDBJ databases">
        <title>Genomic Encyclopedia of Type Strains, Phase IV (KMG-IV): sequencing the most valuable type-strain genomes for metagenomic binning, comparative biology and taxonomic classification.</title>
        <authorList>
            <person name="Goeker M."/>
        </authorList>
    </citation>
    <scope>NUCLEOTIDE SEQUENCE [LARGE SCALE GENOMIC DNA]</scope>
    <source>
        <strain evidence="2 3">DSM 104297</strain>
    </source>
</reference>
<evidence type="ECO:0000259" key="1">
    <source>
        <dbReference type="Pfam" id="PF01872"/>
    </source>
</evidence>
<organism evidence="2 3">
    <name type="scientific">Priestia iocasae</name>
    <dbReference type="NCBI Taxonomy" id="2291674"/>
    <lineage>
        <taxon>Bacteria</taxon>
        <taxon>Bacillati</taxon>
        <taxon>Bacillota</taxon>
        <taxon>Bacilli</taxon>
        <taxon>Bacillales</taxon>
        <taxon>Bacillaceae</taxon>
        <taxon>Priestia</taxon>
    </lineage>
</organism>
<dbReference type="Gene3D" id="3.40.430.10">
    <property type="entry name" value="Dihydrofolate Reductase, subunit A"/>
    <property type="match status" value="1"/>
</dbReference>
<dbReference type="InterPro" id="IPR050765">
    <property type="entry name" value="Riboflavin_Biosynth_HTPR"/>
</dbReference>
<protein>
    <submittedName>
        <fullName evidence="2">Dihydrofolate reductase</fullName>
    </submittedName>
</protein>
<proteinExistence type="predicted"/>
<dbReference type="Proteomes" id="UP000809829">
    <property type="component" value="Unassembled WGS sequence"/>
</dbReference>
<keyword evidence="3" id="KW-1185">Reference proteome</keyword>
<dbReference type="RefSeq" id="WP_205187612.1">
    <property type="nucleotide sequence ID" value="NZ_JAFBFC010000004.1"/>
</dbReference>